<sequence length="74" mass="8922">MPWHSCSHTLFCGSIKLWEDTDRSNNELAYLKLQILPLNLSVKLYYYIHRDKIIMVYLFFPFSSDLTYLNLFQI</sequence>
<dbReference type="AlphaFoldDB" id="A0A0S3R6R9"/>
<proteinExistence type="predicted"/>
<protein>
    <submittedName>
        <fullName evidence="1">Uncharacterized protein</fullName>
    </submittedName>
</protein>
<evidence type="ECO:0000313" key="1">
    <source>
        <dbReference type="EMBL" id="BAT76316.1"/>
    </source>
</evidence>
<dbReference type="EMBL" id="AP015034">
    <property type="protein sequence ID" value="BAT76316.1"/>
    <property type="molecule type" value="Genomic_DNA"/>
</dbReference>
<keyword evidence="2" id="KW-1185">Reference proteome</keyword>
<accession>A0A0S3R6R9</accession>
<reference evidence="1 2" key="1">
    <citation type="journal article" date="2015" name="Sci. Rep.">
        <title>The power of single molecule real-time sequencing technology in the de novo assembly of a eukaryotic genome.</title>
        <authorList>
            <person name="Sakai H."/>
            <person name="Naito K."/>
            <person name="Ogiso-Tanaka E."/>
            <person name="Takahashi Y."/>
            <person name="Iseki K."/>
            <person name="Muto C."/>
            <person name="Satou K."/>
            <person name="Teruya K."/>
            <person name="Shiroma A."/>
            <person name="Shimoji M."/>
            <person name="Hirano T."/>
            <person name="Itoh T."/>
            <person name="Kaga A."/>
            <person name="Tomooka N."/>
        </authorList>
    </citation>
    <scope>NUCLEOTIDE SEQUENCE [LARGE SCALE GENOMIC DNA]</scope>
    <source>
        <strain evidence="2">cv. Shumari</strain>
    </source>
</reference>
<dbReference type="Proteomes" id="UP000291084">
    <property type="component" value="Chromosome 1"/>
</dbReference>
<dbReference type="OrthoDB" id="10325975at2759"/>
<organism evidence="1 2">
    <name type="scientific">Vigna angularis var. angularis</name>
    <dbReference type="NCBI Taxonomy" id="157739"/>
    <lineage>
        <taxon>Eukaryota</taxon>
        <taxon>Viridiplantae</taxon>
        <taxon>Streptophyta</taxon>
        <taxon>Embryophyta</taxon>
        <taxon>Tracheophyta</taxon>
        <taxon>Spermatophyta</taxon>
        <taxon>Magnoliopsida</taxon>
        <taxon>eudicotyledons</taxon>
        <taxon>Gunneridae</taxon>
        <taxon>Pentapetalae</taxon>
        <taxon>rosids</taxon>
        <taxon>fabids</taxon>
        <taxon>Fabales</taxon>
        <taxon>Fabaceae</taxon>
        <taxon>Papilionoideae</taxon>
        <taxon>50 kb inversion clade</taxon>
        <taxon>NPAAA clade</taxon>
        <taxon>indigoferoid/millettioid clade</taxon>
        <taxon>Phaseoleae</taxon>
        <taxon>Vigna</taxon>
    </lineage>
</organism>
<gene>
    <name evidence="1" type="primary">Vigan.01G429800</name>
    <name evidence="1" type="ORF">VIGAN_01429800</name>
</gene>
<evidence type="ECO:0000313" key="2">
    <source>
        <dbReference type="Proteomes" id="UP000291084"/>
    </source>
</evidence>
<name>A0A0S3R6R9_PHAAN</name>